<dbReference type="AlphaFoldDB" id="A0A6B3C804"/>
<comment type="caution">
    <text evidence="1">The sequence shown here is derived from an EMBL/GenBank/DDBJ whole genome shotgun (WGS) entry which is preliminary data.</text>
</comment>
<reference evidence="1" key="1">
    <citation type="submission" date="2020-01" db="EMBL/GenBank/DDBJ databases">
        <title>Insect and environment-associated Actinomycetes.</title>
        <authorList>
            <person name="Currrie C."/>
            <person name="Chevrette M."/>
            <person name="Carlson C."/>
            <person name="Stubbendieck R."/>
            <person name="Wendt-Pienkowski E."/>
        </authorList>
    </citation>
    <scope>NUCLEOTIDE SEQUENCE</scope>
    <source>
        <strain evidence="1">SID12501</strain>
    </source>
</reference>
<gene>
    <name evidence="1" type="ORF">G3I71_45760</name>
</gene>
<dbReference type="RefSeq" id="WP_164324860.1">
    <property type="nucleotide sequence ID" value="NZ_JAAGLU010000283.1"/>
</dbReference>
<proteinExistence type="predicted"/>
<organism evidence="1">
    <name type="scientific">Streptomyces sp. SID12501</name>
    <dbReference type="NCBI Taxonomy" id="2706042"/>
    <lineage>
        <taxon>Bacteria</taxon>
        <taxon>Bacillati</taxon>
        <taxon>Actinomycetota</taxon>
        <taxon>Actinomycetes</taxon>
        <taxon>Kitasatosporales</taxon>
        <taxon>Streptomycetaceae</taxon>
        <taxon>Streptomyces</taxon>
    </lineage>
</organism>
<dbReference type="EMBL" id="JAAGLU010000283">
    <property type="protein sequence ID" value="NEC92883.1"/>
    <property type="molecule type" value="Genomic_DNA"/>
</dbReference>
<name>A0A6B3C804_9ACTN</name>
<evidence type="ECO:0000313" key="1">
    <source>
        <dbReference type="EMBL" id="NEC92883.1"/>
    </source>
</evidence>
<sequence length="77" mass="8525">MTHDEAENVRVNVMWVTAQVLAYLDANFDVVEFAQACGVTNRHRTTGWLRAGLRGGDGHFQRPGTTLYDEDVTATTA</sequence>
<accession>A0A6B3C804</accession>
<protein>
    <submittedName>
        <fullName evidence="1">Uncharacterized protein</fullName>
    </submittedName>
</protein>